<protein>
    <recommendedName>
        <fullName evidence="1">ABC-type transport auxiliary lipoprotein component domain-containing protein</fullName>
    </recommendedName>
</protein>
<keyword evidence="3" id="KW-1185">Reference proteome</keyword>
<dbReference type="EMBL" id="AGQV01000013">
    <property type="protein sequence ID" value="EHH67117.1"/>
    <property type="molecule type" value="Genomic_DNA"/>
</dbReference>
<dbReference type="eggNOG" id="COG3009">
    <property type="taxonomic scope" value="Bacteria"/>
</dbReference>
<organism evidence="2 3">
    <name type="scientific">Gluconobacter morbifer G707</name>
    <dbReference type="NCBI Taxonomy" id="1088869"/>
    <lineage>
        <taxon>Bacteria</taxon>
        <taxon>Pseudomonadati</taxon>
        <taxon>Pseudomonadota</taxon>
        <taxon>Alphaproteobacteria</taxon>
        <taxon>Acetobacterales</taxon>
        <taxon>Acetobacteraceae</taxon>
        <taxon>Gluconobacter</taxon>
    </lineage>
</organism>
<dbReference type="SUPFAM" id="SSF159594">
    <property type="entry name" value="XCC0632-like"/>
    <property type="match status" value="1"/>
</dbReference>
<evidence type="ECO:0000259" key="1">
    <source>
        <dbReference type="Pfam" id="PF03886"/>
    </source>
</evidence>
<evidence type="ECO:0000313" key="3">
    <source>
        <dbReference type="Proteomes" id="UP000004949"/>
    </source>
</evidence>
<gene>
    <name evidence="2" type="ORF">GMO_27370</name>
</gene>
<proteinExistence type="predicted"/>
<comment type="caution">
    <text evidence="2">The sequence shown here is derived from an EMBL/GenBank/DDBJ whole genome shotgun (WGS) entry which is preliminary data.</text>
</comment>
<dbReference type="AlphaFoldDB" id="G6XML9"/>
<reference evidence="2 3" key="1">
    <citation type="submission" date="2011-10" db="EMBL/GenBank/DDBJ databases">
        <title>Genome sequence of Gluconobacter morbifer G707, isolated from Drosophila gut.</title>
        <authorList>
            <person name="Lee W.-J."/>
            <person name="Kim E.-K."/>
        </authorList>
    </citation>
    <scope>NUCLEOTIDE SEQUENCE [LARGE SCALE GENOMIC DNA]</scope>
    <source>
        <strain evidence="2 3">G707</strain>
    </source>
</reference>
<dbReference type="Gene3D" id="3.40.50.10610">
    <property type="entry name" value="ABC-type transport auxiliary lipoprotein component"/>
    <property type="match status" value="1"/>
</dbReference>
<dbReference type="InterPro" id="IPR005586">
    <property type="entry name" value="ABC_trans_aux"/>
</dbReference>
<dbReference type="Pfam" id="PF03886">
    <property type="entry name" value="ABC_trans_aux"/>
    <property type="match status" value="1"/>
</dbReference>
<evidence type="ECO:0000313" key="2">
    <source>
        <dbReference type="EMBL" id="EHH67117.1"/>
    </source>
</evidence>
<dbReference type="Proteomes" id="UP000004949">
    <property type="component" value="Unassembled WGS sequence"/>
</dbReference>
<feature type="domain" description="ABC-type transport auxiliary lipoprotein component" evidence="1">
    <location>
        <begin position="18"/>
        <end position="177"/>
    </location>
</feature>
<sequence length="188" mass="19688">MLGLTGLLAGCSSDPTLYTLAPLPGVSQAGGPTVVEVRTPVVAARLDRDSIVRANDDYQMKLVSGGSWSEALPEMINHTLTTDLAQRLPGTTVFSQNDAVSTTPRAYVELTIRNFEADSAGHVLVTGSLAVHPAGTMISPVMTGPIVWQSSDVVGTDTRKLVQDLSQGVASIADQAAAKLRILPPPVE</sequence>
<name>G6XML9_9PROT</name>
<accession>G6XML9</accession>
<dbReference type="STRING" id="1088869.GMO_27370"/>
<dbReference type="PATRIC" id="fig|1088869.3.peg.2730"/>